<feature type="transmembrane region" description="Helical" evidence="6">
    <location>
        <begin position="156"/>
        <end position="177"/>
    </location>
</feature>
<sequence>MEKSRTEYSTMNTVVAMISRIAAILMGFVTRVVFTHTLSESYVGINGLFTDILNVLSLTELGVETAISYALYRPIAQGDIRKQQILMRMFRTFYRITAGCVVVLGLSIIPFFDVLMKNRPDVDHLMLIYFLYLANSVVSYLLVYKRTLIEVHQLNYIVLLYQTAFLILQDICQIVILFTTHNFIFFLSIYIVCTLLSNICISRKADRMYPYLKEKTKEQLPEDERKDIFRNIKAMLMHKLGNVVVNNTDNLLISSFVGVISVGIYSNYFLLIGSVRQVLDQIFQGITASVGNLGATEDEGRVKSIFETAFFIGNWLYGAAAICLYELLNPFVELAFGKQYLFDMPVVLILCINFYINGTRKAVLTFRDSLGLFWFDRYKALVEAVLNLAISLILVWKFGTFGVFAGTFLSTMLTSVWVEPYVLYRHRLHAKVAPFFVRYVIYTAVTGVIWYGTDRLCLFADGGRVIVFLKRFFICAVVPSLVMLLCFCHTKEFGIVKRKALAIWKKRWTDGRKNKEKELILCSLLDAALHAEPHVENQAALKQKWERLKQQETEWESILSIADRHRVLPLLYDVLENILPEDGADWKRVQERSTQTVWQSYRLLFMSRYVTGLLKDAGIDTILLKGSGVAGLYPVPELRKSGDVDLLVENGKMAQEAGRCLQVHGFVAESGHQENHHLTYMSPEGIRLELHSALVEPFDSTEVNTFLEKCQKDFFENRVTENVMGVDFFLASPSYQAFYLLLHMLQHFLRSGFGLKLLCDWVVFWEHGCTAEEEAKFLTLVRECGILNFTCVVTVFCVRYLGLSENKVQFLEKAGEAGAMKEEAYLEEFFTEIMEAEEFGEADSKRMVAMRGTGWIDYIREFHHQMHLSHPKAGQYKILYPILWVRTFFGFVYRNRKLRGISSIAILKNAKKRSRLVTKMKLFQKNKYEE</sequence>
<accession>D4KWT4</accession>
<dbReference type="Proteomes" id="UP000008953">
    <property type="component" value="Chromosome"/>
</dbReference>
<dbReference type="AlphaFoldDB" id="D4KWT4"/>
<dbReference type="InterPro" id="IPR050833">
    <property type="entry name" value="Poly_Biosynth_Transport"/>
</dbReference>
<comment type="subcellular location">
    <subcellularLocation>
        <location evidence="1">Cell membrane</location>
        <topology evidence="1">Multi-pass membrane protein</topology>
    </subcellularLocation>
</comment>
<reference evidence="7 8" key="1">
    <citation type="submission" date="2010-03" db="EMBL/GenBank/DDBJ databases">
        <title>The genome sequence of Roseburia intestinalis XB6B4.</title>
        <authorList>
            <consortium name="metaHIT consortium -- http://www.metahit.eu/"/>
            <person name="Pajon A."/>
            <person name="Turner K."/>
            <person name="Parkhill J."/>
            <person name="Bernalier A."/>
        </authorList>
    </citation>
    <scope>NUCLEOTIDE SEQUENCE [LARGE SCALE GENOMIC DNA]</scope>
    <source>
        <strain evidence="7 8">XB6B4</strain>
    </source>
</reference>
<evidence type="ECO:0000256" key="4">
    <source>
        <dbReference type="ARBA" id="ARBA00022989"/>
    </source>
</evidence>
<feature type="transmembrane region" description="Helical" evidence="6">
    <location>
        <begin position="183"/>
        <end position="201"/>
    </location>
</feature>
<gene>
    <name evidence="7" type="ORF">RO1_11790</name>
</gene>
<dbReference type="HOGENOM" id="CLU_314462_0_0_9"/>
<keyword evidence="3 6" id="KW-0812">Transmembrane</keyword>
<feature type="transmembrane region" description="Helical" evidence="6">
    <location>
        <begin position="378"/>
        <end position="396"/>
    </location>
</feature>
<feature type="transmembrane region" description="Helical" evidence="6">
    <location>
        <begin position="340"/>
        <end position="357"/>
    </location>
</feature>
<protein>
    <submittedName>
        <fullName evidence="7">Membrane protein involved in the export of O-antigen and teichoic acid</fullName>
    </submittedName>
</protein>
<evidence type="ECO:0000256" key="6">
    <source>
        <dbReference type="SAM" id="Phobius"/>
    </source>
</evidence>
<dbReference type="KEGG" id="rix:RO1_11790"/>
<proteinExistence type="predicted"/>
<feature type="transmembrane region" description="Helical" evidence="6">
    <location>
        <begin position="93"/>
        <end position="112"/>
    </location>
</feature>
<feature type="transmembrane region" description="Helical" evidence="6">
    <location>
        <begin position="436"/>
        <end position="453"/>
    </location>
</feature>
<feature type="transmembrane region" description="Helical" evidence="6">
    <location>
        <begin position="124"/>
        <end position="144"/>
    </location>
</feature>
<evidence type="ECO:0000256" key="2">
    <source>
        <dbReference type="ARBA" id="ARBA00022475"/>
    </source>
</evidence>
<keyword evidence="5 6" id="KW-0472">Membrane</keyword>
<organism evidence="7 8">
    <name type="scientific">Roseburia intestinalis XB6B4</name>
    <dbReference type="NCBI Taxonomy" id="718255"/>
    <lineage>
        <taxon>Bacteria</taxon>
        <taxon>Bacillati</taxon>
        <taxon>Bacillota</taxon>
        <taxon>Clostridia</taxon>
        <taxon>Lachnospirales</taxon>
        <taxon>Lachnospiraceae</taxon>
        <taxon>Roseburia</taxon>
    </lineage>
</organism>
<dbReference type="GO" id="GO:0005886">
    <property type="term" value="C:plasma membrane"/>
    <property type="evidence" value="ECO:0007669"/>
    <property type="project" value="UniProtKB-SubCell"/>
</dbReference>
<dbReference type="InterPro" id="IPR039498">
    <property type="entry name" value="NTP_transf_5"/>
</dbReference>
<evidence type="ECO:0000256" key="5">
    <source>
        <dbReference type="ARBA" id="ARBA00023136"/>
    </source>
</evidence>
<evidence type="ECO:0000313" key="8">
    <source>
        <dbReference type="Proteomes" id="UP000008953"/>
    </source>
</evidence>
<keyword evidence="2" id="KW-1003">Cell membrane</keyword>
<dbReference type="PATRIC" id="fig|718255.3.peg.2378"/>
<dbReference type="PANTHER" id="PTHR30250:SF26">
    <property type="entry name" value="PSMA PROTEIN"/>
    <property type="match status" value="1"/>
</dbReference>
<feature type="transmembrane region" description="Helical" evidence="6">
    <location>
        <begin position="52"/>
        <end position="72"/>
    </location>
</feature>
<evidence type="ECO:0000256" key="1">
    <source>
        <dbReference type="ARBA" id="ARBA00004651"/>
    </source>
</evidence>
<keyword evidence="4 6" id="KW-1133">Transmembrane helix</keyword>
<evidence type="ECO:0000313" key="7">
    <source>
        <dbReference type="EMBL" id="CBL11824.1"/>
    </source>
</evidence>
<dbReference type="RefSeq" id="WP_015520586.1">
    <property type="nucleotide sequence ID" value="NC_021012.1"/>
</dbReference>
<reference evidence="7 8" key="2">
    <citation type="submission" date="2010-03" db="EMBL/GenBank/DDBJ databases">
        <authorList>
            <person name="Pajon A."/>
        </authorList>
    </citation>
    <scope>NUCLEOTIDE SEQUENCE [LARGE SCALE GENOMIC DNA]</scope>
    <source>
        <strain evidence="7 8">XB6B4</strain>
    </source>
</reference>
<dbReference type="PANTHER" id="PTHR30250">
    <property type="entry name" value="PST FAMILY PREDICTED COLANIC ACID TRANSPORTER"/>
    <property type="match status" value="1"/>
</dbReference>
<evidence type="ECO:0000256" key="3">
    <source>
        <dbReference type="ARBA" id="ARBA00022692"/>
    </source>
</evidence>
<dbReference type="EMBL" id="FP929050">
    <property type="protein sequence ID" value="CBL11824.1"/>
    <property type="molecule type" value="Genomic_DNA"/>
</dbReference>
<feature type="transmembrane region" description="Helical" evidence="6">
    <location>
        <begin position="465"/>
        <end position="488"/>
    </location>
</feature>
<feature type="transmembrane region" description="Helical" evidence="6">
    <location>
        <begin position="12"/>
        <end position="32"/>
    </location>
</feature>
<dbReference type="Pfam" id="PF14907">
    <property type="entry name" value="NTP_transf_5"/>
    <property type="match status" value="1"/>
</dbReference>
<name>D4KWT4_9FIRM</name>